<dbReference type="EMBL" id="JASPKY010000077">
    <property type="protein sequence ID" value="KAK9739238.1"/>
    <property type="molecule type" value="Genomic_DNA"/>
</dbReference>
<dbReference type="InterPro" id="IPR007889">
    <property type="entry name" value="HTH_Psq"/>
</dbReference>
<keyword evidence="2" id="KW-0238">DNA-binding</keyword>
<reference evidence="2 3" key="1">
    <citation type="journal article" date="2024" name="BMC Genomics">
        <title>De novo assembly and annotation of Popillia japonica's genome with initial clues to its potential as an invasive pest.</title>
        <authorList>
            <person name="Cucini C."/>
            <person name="Boschi S."/>
            <person name="Funari R."/>
            <person name="Cardaioli E."/>
            <person name="Iannotti N."/>
            <person name="Marturano G."/>
            <person name="Paoli F."/>
            <person name="Bruttini M."/>
            <person name="Carapelli A."/>
            <person name="Frati F."/>
            <person name="Nardi F."/>
        </authorList>
    </citation>
    <scope>NUCLEOTIDE SEQUENCE [LARGE SCALE GENOMIC DNA]</scope>
    <source>
        <strain evidence="2">DMR45628</strain>
    </source>
</reference>
<dbReference type="AlphaFoldDB" id="A0AAW1M0J2"/>
<comment type="caution">
    <text evidence="2">The sequence shown here is derived from an EMBL/GenBank/DDBJ whole genome shotgun (WGS) entry which is preliminary data.</text>
</comment>
<accession>A0AAW1M0J2</accession>
<organism evidence="2 3">
    <name type="scientific">Popillia japonica</name>
    <name type="common">Japanese beetle</name>
    <dbReference type="NCBI Taxonomy" id="7064"/>
    <lineage>
        <taxon>Eukaryota</taxon>
        <taxon>Metazoa</taxon>
        <taxon>Ecdysozoa</taxon>
        <taxon>Arthropoda</taxon>
        <taxon>Hexapoda</taxon>
        <taxon>Insecta</taxon>
        <taxon>Pterygota</taxon>
        <taxon>Neoptera</taxon>
        <taxon>Endopterygota</taxon>
        <taxon>Coleoptera</taxon>
        <taxon>Polyphaga</taxon>
        <taxon>Scarabaeiformia</taxon>
        <taxon>Scarabaeidae</taxon>
        <taxon>Rutelinae</taxon>
        <taxon>Popillia</taxon>
    </lineage>
</organism>
<evidence type="ECO:0000313" key="2">
    <source>
        <dbReference type="EMBL" id="KAK9739238.1"/>
    </source>
</evidence>
<evidence type="ECO:0000313" key="3">
    <source>
        <dbReference type="Proteomes" id="UP001458880"/>
    </source>
</evidence>
<protein>
    <submittedName>
        <fullName evidence="2">CENP-B N-terminal DNA-binding domain</fullName>
    </submittedName>
</protein>
<feature type="domain" description="HTH psq-type" evidence="1">
    <location>
        <begin position="14"/>
        <end position="52"/>
    </location>
</feature>
<keyword evidence="3" id="KW-1185">Reference proteome</keyword>
<gene>
    <name evidence="2" type="ORF">QE152_g9186</name>
</gene>
<dbReference type="GO" id="GO:0003677">
    <property type="term" value="F:DNA binding"/>
    <property type="evidence" value="ECO:0007669"/>
    <property type="project" value="UniProtKB-KW"/>
</dbReference>
<dbReference type="Proteomes" id="UP001458880">
    <property type="component" value="Unassembled WGS sequence"/>
</dbReference>
<name>A0AAW1M0J2_POPJA</name>
<dbReference type="Pfam" id="PF05225">
    <property type="entry name" value="HTH_psq"/>
    <property type="match status" value="1"/>
</dbReference>
<proteinExistence type="predicted"/>
<sequence length="152" mass="17524">MENSQLAHIENEIAMKNAINDVTKNGLAIRLAATKFGVSKSALHRKVLQYKTFSGESQNFNFKSVFTIGEENLLSEYLLQASRMCYELTLKDTQELAYYEKQASRMCYELTLKDTQELAHRYAIANEKHIPQLQTKWQELSGFIYLQSDTLT</sequence>
<evidence type="ECO:0000259" key="1">
    <source>
        <dbReference type="Pfam" id="PF05225"/>
    </source>
</evidence>